<dbReference type="EMBL" id="KN832874">
    <property type="protein sequence ID" value="KIN03074.1"/>
    <property type="molecule type" value="Genomic_DNA"/>
</dbReference>
<sequence length="252" mass="25623">MKSTLALSSATLLCLASAFPLSVRQADQVNIVLQTGDGDSAQAFDIDIGKIIPTSQSGGSSGVDASIGTAGVTCQAFKDAAGTTPLDSPFTSANAVFFNQCGANGDATSCVLADAVAIGAYCCAENAAFTATCLANVKSNGGSGSGNVQTVTVQFANDVTGTSGIANIPLDGSSVSLGQAYRNTHLFKDGTLFVTSLQFTGDSTNVACEVLKNEITKVASIADPRADFQTFSKTPLNWETGFTINCTLSHSA</sequence>
<keyword evidence="3" id="KW-1185">Reference proteome</keyword>
<name>A0A0C3CVP4_OIDMZ</name>
<evidence type="ECO:0000313" key="3">
    <source>
        <dbReference type="Proteomes" id="UP000054321"/>
    </source>
</evidence>
<proteinExistence type="predicted"/>
<protein>
    <submittedName>
        <fullName evidence="2">Uncharacterized protein</fullName>
    </submittedName>
</protein>
<dbReference type="AlphaFoldDB" id="A0A0C3CVP4"/>
<dbReference type="InParanoid" id="A0A0C3CVP4"/>
<reference evidence="3" key="2">
    <citation type="submission" date="2015-01" db="EMBL/GenBank/DDBJ databases">
        <title>Evolutionary Origins and Diversification of the Mycorrhizal Mutualists.</title>
        <authorList>
            <consortium name="DOE Joint Genome Institute"/>
            <consortium name="Mycorrhizal Genomics Consortium"/>
            <person name="Kohler A."/>
            <person name="Kuo A."/>
            <person name="Nagy L.G."/>
            <person name="Floudas D."/>
            <person name="Copeland A."/>
            <person name="Barry K.W."/>
            <person name="Cichocki N."/>
            <person name="Veneault-Fourrey C."/>
            <person name="LaButti K."/>
            <person name="Lindquist E.A."/>
            <person name="Lipzen A."/>
            <person name="Lundell T."/>
            <person name="Morin E."/>
            <person name="Murat C."/>
            <person name="Riley R."/>
            <person name="Ohm R."/>
            <person name="Sun H."/>
            <person name="Tunlid A."/>
            <person name="Henrissat B."/>
            <person name="Grigoriev I.V."/>
            <person name="Hibbett D.S."/>
            <person name="Martin F."/>
        </authorList>
    </citation>
    <scope>NUCLEOTIDE SEQUENCE [LARGE SCALE GENOMIC DNA]</scope>
    <source>
        <strain evidence="3">Zn</strain>
    </source>
</reference>
<dbReference type="OrthoDB" id="4188529at2759"/>
<accession>A0A0C3CVP4</accession>
<reference evidence="2 3" key="1">
    <citation type="submission" date="2014-04" db="EMBL/GenBank/DDBJ databases">
        <authorList>
            <consortium name="DOE Joint Genome Institute"/>
            <person name="Kuo A."/>
            <person name="Martino E."/>
            <person name="Perotto S."/>
            <person name="Kohler A."/>
            <person name="Nagy L.G."/>
            <person name="Floudas D."/>
            <person name="Copeland A."/>
            <person name="Barry K.W."/>
            <person name="Cichocki N."/>
            <person name="Veneault-Fourrey C."/>
            <person name="LaButti K."/>
            <person name="Lindquist E.A."/>
            <person name="Lipzen A."/>
            <person name="Lundell T."/>
            <person name="Morin E."/>
            <person name="Murat C."/>
            <person name="Sun H."/>
            <person name="Tunlid A."/>
            <person name="Henrissat B."/>
            <person name="Grigoriev I.V."/>
            <person name="Hibbett D.S."/>
            <person name="Martin F."/>
            <person name="Nordberg H.P."/>
            <person name="Cantor M.N."/>
            <person name="Hua S.X."/>
        </authorList>
    </citation>
    <scope>NUCLEOTIDE SEQUENCE [LARGE SCALE GENOMIC DNA]</scope>
    <source>
        <strain evidence="2 3">Zn</strain>
    </source>
</reference>
<organism evidence="2 3">
    <name type="scientific">Oidiodendron maius (strain Zn)</name>
    <dbReference type="NCBI Taxonomy" id="913774"/>
    <lineage>
        <taxon>Eukaryota</taxon>
        <taxon>Fungi</taxon>
        <taxon>Dikarya</taxon>
        <taxon>Ascomycota</taxon>
        <taxon>Pezizomycotina</taxon>
        <taxon>Leotiomycetes</taxon>
        <taxon>Leotiomycetes incertae sedis</taxon>
        <taxon>Myxotrichaceae</taxon>
        <taxon>Oidiodendron</taxon>
    </lineage>
</organism>
<keyword evidence="1" id="KW-0732">Signal</keyword>
<evidence type="ECO:0000256" key="1">
    <source>
        <dbReference type="SAM" id="SignalP"/>
    </source>
</evidence>
<dbReference type="Proteomes" id="UP000054321">
    <property type="component" value="Unassembled WGS sequence"/>
</dbReference>
<evidence type="ECO:0000313" key="2">
    <source>
        <dbReference type="EMBL" id="KIN03074.1"/>
    </source>
</evidence>
<dbReference type="HOGENOM" id="CLU_1103082_0_0_1"/>
<gene>
    <name evidence="2" type="ORF">OIDMADRAFT_52882</name>
</gene>
<feature type="chain" id="PRO_5002163058" evidence="1">
    <location>
        <begin position="19"/>
        <end position="252"/>
    </location>
</feature>
<feature type="signal peptide" evidence="1">
    <location>
        <begin position="1"/>
        <end position="18"/>
    </location>
</feature>